<dbReference type="SMART" id="SM00409">
    <property type="entry name" value="IG"/>
    <property type="match status" value="5"/>
</dbReference>
<evidence type="ECO:0000259" key="11">
    <source>
        <dbReference type="PROSITE" id="PS50835"/>
    </source>
</evidence>
<name>B4HXK7_DROSE</name>
<dbReference type="PROSITE" id="PS50835">
    <property type="entry name" value="IG_LIKE"/>
    <property type="match status" value="5"/>
</dbReference>
<keyword evidence="13" id="KW-1185">Reference proteome</keyword>
<keyword evidence="8" id="KW-0325">Glycoprotein</keyword>
<dbReference type="PhylomeDB" id="B4HXK7"/>
<dbReference type="SUPFAM" id="SSF48726">
    <property type="entry name" value="Immunoglobulin"/>
    <property type="match status" value="5"/>
</dbReference>
<dbReference type="InterPro" id="IPR007110">
    <property type="entry name" value="Ig-like_dom"/>
</dbReference>
<dbReference type="InterPro" id="IPR018469">
    <property type="entry name" value="Dual_oxidase_maturation_fac"/>
</dbReference>
<evidence type="ECO:0000256" key="2">
    <source>
        <dbReference type="ARBA" id="ARBA00004167"/>
    </source>
</evidence>
<feature type="region of interest" description="Disordered" evidence="9">
    <location>
        <begin position="1126"/>
        <end position="1206"/>
    </location>
</feature>
<feature type="region of interest" description="Disordered" evidence="9">
    <location>
        <begin position="1221"/>
        <end position="1263"/>
    </location>
</feature>
<keyword evidence="5 10" id="KW-1133">Transmembrane helix</keyword>
<feature type="domain" description="Ig-like" evidence="11">
    <location>
        <begin position="682"/>
        <end position="759"/>
    </location>
</feature>
<feature type="compositionally biased region" description="Low complexity" evidence="9">
    <location>
        <begin position="1180"/>
        <end position="1206"/>
    </location>
</feature>
<feature type="domain" description="Ig-like" evidence="11">
    <location>
        <begin position="778"/>
        <end position="865"/>
    </location>
</feature>
<dbReference type="InterPro" id="IPR003598">
    <property type="entry name" value="Ig_sub2"/>
</dbReference>
<dbReference type="PANTHER" id="PTHR23278:SF31">
    <property type="entry name" value="SIDESTEP II, ISOFORM A"/>
    <property type="match status" value="1"/>
</dbReference>
<evidence type="ECO:0000256" key="9">
    <source>
        <dbReference type="SAM" id="MobiDB-lite"/>
    </source>
</evidence>
<feature type="transmembrane region" description="Helical" evidence="10">
    <location>
        <begin position="214"/>
        <end position="234"/>
    </location>
</feature>
<feature type="domain" description="Ig-like" evidence="11">
    <location>
        <begin position="869"/>
        <end position="956"/>
    </location>
</feature>
<evidence type="ECO:0000256" key="1">
    <source>
        <dbReference type="ARBA" id="ARBA00004141"/>
    </source>
</evidence>
<dbReference type="AlphaFoldDB" id="B4HXK7"/>
<comment type="similarity">
    <text evidence="3">Belongs to the DUOXA family.</text>
</comment>
<feature type="domain" description="Ig-like" evidence="11">
    <location>
        <begin position="576"/>
        <end position="675"/>
    </location>
</feature>
<gene>
    <name evidence="12" type="primary">Dsec\GM14610</name>
    <name evidence="12" type="ORF">Dsec_GM14610</name>
</gene>
<keyword evidence="6 10" id="KW-0472">Membrane</keyword>
<dbReference type="InterPro" id="IPR013162">
    <property type="entry name" value="CD80_C2-set"/>
</dbReference>
<dbReference type="InterPro" id="IPR036179">
    <property type="entry name" value="Ig-like_dom_sf"/>
</dbReference>
<dbReference type="InterPro" id="IPR013783">
    <property type="entry name" value="Ig-like_fold"/>
</dbReference>
<organism evidence="13">
    <name type="scientific">Drosophila sechellia</name>
    <name type="common">Fruit fly</name>
    <dbReference type="NCBI Taxonomy" id="7238"/>
    <lineage>
        <taxon>Eukaryota</taxon>
        <taxon>Metazoa</taxon>
        <taxon>Ecdysozoa</taxon>
        <taxon>Arthropoda</taxon>
        <taxon>Hexapoda</taxon>
        <taxon>Insecta</taxon>
        <taxon>Pterygota</taxon>
        <taxon>Neoptera</taxon>
        <taxon>Endopterygota</taxon>
        <taxon>Diptera</taxon>
        <taxon>Brachycera</taxon>
        <taxon>Muscomorpha</taxon>
        <taxon>Ephydroidea</taxon>
        <taxon>Drosophilidae</taxon>
        <taxon>Drosophila</taxon>
        <taxon>Sophophora</taxon>
    </lineage>
</organism>
<dbReference type="Pfam" id="PF07686">
    <property type="entry name" value="V-set"/>
    <property type="match status" value="1"/>
</dbReference>
<dbReference type="EMBL" id="CH480818">
    <property type="protein sequence ID" value="EDW51787.1"/>
    <property type="molecule type" value="Genomic_DNA"/>
</dbReference>
<dbReference type="HOGENOM" id="CLU_264655_0_0_1"/>
<feature type="transmembrane region" description="Helical" evidence="10">
    <location>
        <begin position="186"/>
        <end position="208"/>
    </location>
</feature>
<dbReference type="Pfam" id="PF08205">
    <property type="entry name" value="C2-set_2"/>
    <property type="match status" value="1"/>
</dbReference>
<comment type="subcellular location">
    <subcellularLocation>
        <location evidence="1">Membrane</location>
        <topology evidence="1">Multi-pass membrane protein</topology>
    </subcellularLocation>
    <subcellularLocation>
        <location evidence="2">Membrane</location>
        <topology evidence="2">Single-pass membrane protein</topology>
    </subcellularLocation>
</comment>
<feature type="compositionally biased region" description="Basic and acidic residues" evidence="9">
    <location>
        <begin position="1146"/>
        <end position="1163"/>
    </location>
</feature>
<evidence type="ECO:0000256" key="8">
    <source>
        <dbReference type="ARBA" id="ARBA00023180"/>
    </source>
</evidence>
<feature type="transmembrane region" description="Helical" evidence="10">
    <location>
        <begin position="1091"/>
        <end position="1116"/>
    </location>
</feature>
<dbReference type="Gene3D" id="2.60.40.10">
    <property type="entry name" value="Immunoglobulins"/>
    <property type="match status" value="5"/>
</dbReference>
<dbReference type="SMR" id="B4HXK7"/>
<feature type="transmembrane region" description="Helical" evidence="10">
    <location>
        <begin position="255"/>
        <end position="281"/>
    </location>
</feature>
<dbReference type="Proteomes" id="UP000001292">
    <property type="component" value="Unassembled WGS sequence"/>
</dbReference>
<dbReference type="STRING" id="7238.B4HXK7"/>
<feature type="domain" description="Ig-like" evidence="11">
    <location>
        <begin position="449"/>
        <end position="571"/>
    </location>
</feature>
<evidence type="ECO:0000313" key="13">
    <source>
        <dbReference type="Proteomes" id="UP000001292"/>
    </source>
</evidence>
<keyword evidence="7" id="KW-1015">Disulfide bond</keyword>
<evidence type="ECO:0000256" key="7">
    <source>
        <dbReference type="ARBA" id="ARBA00023157"/>
    </source>
</evidence>
<feature type="compositionally biased region" description="Low complexity" evidence="9">
    <location>
        <begin position="1221"/>
        <end position="1247"/>
    </location>
</feature>
<evidence type="ECO:0000256" key="10">
    <source>
        <dbReference type="SAM" id="Phobius"/>
    </source>
</evidence>
<protein>
    <submittedName>
        <fullName evidence="12">GM14610</fullName>
    </submittedName>
</protein>
<dbReference type="SMART" id="SM00408">
    <property type="entry name" value="IGc2"/>
    <property type="match status" value="5"/>
</dbReference>
<dbReference type="GO" id="GO:0005789">
    <property type="term" value="C:endoplasmic reticulum membrane"/>
    <property type="evidence" value="ECO:0007669"/>
    <property type="project" value="InterPro"/>
</dbReference>
<dbReference type="Pfam" id="PF13927">
    <property type="entry name" value="Ig_3"/>
    <property type="match status" value="3"/>
</dbReference>
<dbReference type="GO" id="GO:0015031">
    <property type="term" value="P:protein transport"/>
    <property type="evidence" value="ECO:0007669"/>
    <property type="project" value="InterPro"/>
</dbReference>
<dbReference type="Pfam" id="PF10204">
    <property type="entry name" value="DuoxA"/>
    <property type="match status" value="1"/>
</dbReference>
<keyword evidence="4 10" id="KW-0812">Transmembrane</keyword>
<feature type="transmembrane region" description="Helical" evidence="10">
    <location>
        <begin position="57"/>
        <end position="75"/>
    </location>
</feature>
<dbReference type="InterPro" id="IPR013106">
    <property type="entry name" value="Ig_V-set"/>
</dbReference>
<evidence type="ECO:0000313" key="12">
    <source>
        <dbReference type="EMBL" id="EDW51787.1"/>
    </source>
</evidence>
<sequence length="1263" mass="139912">MKGWFDAFRDDGGPTLYSFSNRTPVTGDVSIVAVSVLFATFYVAFLVIFPGVRKQKFTTFSTVTLSLFVGLVILITRLGSAWHVAHATIIAPYKAFSREKLPARIGTHIGLMHVNVTLTAIPIGNWTPPDIDYNERFTWEGANDMSANYRHALQRGLPFPILTVAEYFSLGREGFSWGGQYRAAGYFASIMLWASLASWLLMNLLLIAVPRYGAYMKALTGALLVCTTVGYHCLLPKRPLSIHLEGGRLEFHFGWCYWLVLVAGILCFIAGVLISIIDLVWPHTFSTVLEVYYGTPYDRHVILEESSDVRYRKPRNSRSLEDPPGLGSRILRRLSSRHVICNLARHRVAIVLPECPAAVVWKTRASSRMHQRVLGDIPSEGRSNWRSSSTRIHCISIRCSSTISTTSTTISSSCSSWAVRWCSIPCIICSAPCRRILDPALLRQPCKSPRCTSTLWRGCCLKTKDIDSVEGKSVSLPCPITEPLDNVYMVLWFRDNAGIPLYSFDVRDKESREQPRHWSAPEVFGSRAKFHFDSQPATLEIKDIKRHDQGIYRCRVDFRTSQTQSFRFNLSVIILPEQPIILDRWGRQLNGTQLGPKQEGDDIVITCRVVGGRPQPQVRWLVNGLLVDNQNEHNSGDVIENRLLWPSVQRNDLNSVFTCQALNTQLDKPKEKSFILDMHLKPLVVKILEPPSSMIADRRYEVSCESSGSRPNAIITWYKGKRQLRRTKDDISKNSTRSELSFVPTTDDDGKSITCRAENPNVNGLYLETMWKLNVVYPPLVTLRLGSTLTPDDIKEGDDVYFECHVQSNPQWRKLLWLHNGIHLEHNTSARVIRSNQSLVLQKITKHYAGNYACSAINDEGETVSNQLPLRVKYTPMCKHADRVILIGASKDETVEVVCEIQADPPPRTFRWKFNNSGETLDVGSERFSVNGSRSILKYTPVTDQDYGTLSCWASNEVGTQQHPCLFQVVLAALPNAVSNCTVFNRTELSVDIQCIPGYDGGLPQIFVLEMFSTRTGITRFNLSNAEEALFSLENLDTLTSMMVQENNSLRLRIYSYNQKGRSAAYLLPDFIIGSTAYKTDDDVTLTLSPVIVGSVLTIIIIGVAIAIRIFVVTFVHNLRRNRHHGSKATAAGVTAQPSDVFKGGNLEKPRWQHTDIKTKSSEDLVEDERDPDVIPSQYVGGSSAGSSGSNASNVGSTTAGTATGSSTSTAVVANANAAASAMSGPGGATSSASATDGHQCASATAAAGGGASKWSPNGNVST</sequence>
<accession>B4HXK7</accession>
<evidence type="ECO:0000256" key="3">
    <source>
        <dbReference type="ARBA" id="ARBA00009816"/>
    </source>
</evidence>
<evidence type="ECO:0000256" key="6">
    <source>
        <dbReference type="ARBA" id="ARBA00023136"/>
    </source>
</evidence>
<dbReference type="InterPro" id="IPR003599">
    <property type="entry name" value="Ig_sub"/>
</dbReference>
<feature type="transmembrane region" description="Helical" evidence="10">
    <location>
        <begin position="29"/>
        <end position="50"/>
    </location>
</feature>
<dbReference type="PANTHER" id="PTHR23278">
    <property type="entry name" value="SIDESTEP PROTEIN"/>
    <property type="match status" value="1"/>
</dbReference>
<dbReference type="CDD" id="cd00096">
    <property type="entry name" value="Ig"/>
    <property type="match status" value="1"/>
</dbReference>
<reference evidence="12 13" key="1">
    <citation type="journal article" date="2007" name="Nature">
        <title>Evolution of genes and genomes on the Drosophila phylogeny.</title>
        <authorList>
            <consortium name="Drosophila 12 Genomes Consortium"/>
            <person name="Clark A.G."/>
            <person name="Eisen M.B."/>
            <person name="Smith D.R."/>
            <person name="Bergman C.M."/>
            <person name="Oliver B."/>
            <person name="Markow T.A."/>
            <person name="Kaufman T.C."/>
            <person name="Kellis M."/>
            <person name="Gelbart W."/>
            <person name="Iyer V.N."/>
            <person name="Pollard D.A."/>
            <person name="Sackton T.B."/>
            <person name="Larracuente A.M."/>
            <person name="Singh N.D."/>
            <person name="Abad J.P."/>
            <person name="Abt D.N."/>
            <person name="Adryan B."/>
            <person name="Aguade M."/>
            <person name="Akashi H."/>
            <person name="Anderson W.W."/>
            <person name="Aquadro C.F."/>
            <person name="Ardell D.H."/>
            <person name="Arguello R."/>
            <person name="Artieri C.G."/>
            <person name="Barbash D.A."/>
            <person name="Barker D."/>
            <person name="Barsanti P."/>
            <person name="Batterham P."/>
            <person name="Batzoglou S."/>
            <person name="Begun D."/>
            <person name="Bhutkar A."/>
            <person name="Blanco E."/>
            <person name="Bosak S.A."/>
            <person name="Bradley R.K."/>
            <person name="Brand A.D."/>
            <person name="Brent M.R."/>
            <person name="Brooks A.N."/>
            <person name="Brown R.H."/>
            <person name="Butlin R.K."/>
            <person name="Caggese C."/>
            <person name="Calvi B.R."/>
            <person name="Bernardo de Carvalho A."/>
            <person name="Caspi A."/>
            <person name="Castrezana S."/>
            <person name="Celniker S.E."/>
            <person name="Chang J.L."/>
            <person name="Chapple C."/>
            <person name="Chatterji S."/>
            <person name="Chinwalla A."/>
            <person name="Civetta A."/>
            <person name="Clifton S.W."/>
            <person name="Comeron J.M."/>
            <person name="Costello J.C."/>
            <person name="Coyne J.A."/>
            <person name="Daub J."/>
            <person name="David R.G."/>
            <person name="Delcher A.L."/>
            <person name="Delehaunty K."/>
            <person name="Do C.B."/>
            <person name="Ebling H."/>
            <person name="Edwards K."/>
            <person name="Eickbush T."/>
            <person name="Evans J.D."/>
            <person name="Filipski A."/>
            <person name="Findeiss S."/>
            <person name="Freyhult E."/>
            <person name="Fulton L."/>
            <person name="Fulton R."/>
            <person name="Garcia A.C."/>
            <person name="Gardiner A."/>
            <person name="Garfield D.A."/>
            <person name="Garvin B.E."/>
            <person name="Gibson G."/>
            <person name="Gilbert D."/>
            <person name="Gnerre S."/>
            <person name="Godfrey J."/>
            <person name="Good R."/>
            <person name="Gotea V."/>
            <person name="Gravely B."/>
            <person name="Greenberg A.J."/>
            <person name="Griffiths-Jones S."/>
            <person name="Gross S."/>
            <person name="Guigo R."/>
            <person name="Gustafson E.A."/>
            <person name="Haerty W."/>
            <person name="Hahn M.W."/>
            <person name="Halligan D.L."/>
            <person name="Halpern A.L."/>
            <person name="Halter G.M."/>
            <person name="Han M.V."/>
            <person name="Heger A."/>
            <person name="Hillier L."/>
            <person name="Hinrichs A.S."/>
            <person name="Holmes I."/>
            <person name="Hoskins R.A."/>
            <person name="Hubisz M.J."/>
            <person name="Hultmark D."/>
            <person name="Huntley M.A."/>
            <person name="Jaffe D.B."/>
            <person name="Jagadeeshan S."/>
            <person name="Jeck W.R."/>
            <person name="Johnson J."/>
            <person name="Jones C.D."/>
            <person name="Jordan W.C."/>
            <person name="Karpen G.H."/>
            <person name="Kataoka E."/>
            <person name="Keightley P.D."/>
            <person name="Kheradpour P."/>
            <person name="Kirkness E.F."/>
            <person name="Koerich L.B."/>
            <person name="Kristiansen K."/>
            <person name="Kudrna D."/>
            <person name="Kulathinal R.J."/>
            <person name="Kumar S."/>
            <person name="Kwok R."/>
            <person name="Lander E."/>
            <person name="Langley C.H."/>
            <person name="Lapoint R."/>
            <person name="Lazzaro B.P."/>
            <person name="Lee S.J."/>
            <person name="Levesque L."/>
            <person name="Li R."/>
            <person name="Lin C.F."/>
            <person name="Lin M.F."/>
            <person name="Lindblad-Toh K."/>
            <person name="Llopart A."/>
            <person name="Long M."/>
            <person name="Low L."/>
            <person name="Lozovsky E."/>
            <person name="Lu J."/>
            <person name="Luo M."/>
            <person name="Machado C.A."/>
            <person name="Makalowski W."/>
            <person name="Marzo M."/>
            <person name="Matsuda M."/>
            <person name="Matzkin L."/>
            <person name="McAllister B."/>
            <person name="McBride C.S."/>
            <person name="McKernan B."/>
            <person name="McKernan K."/>
            <person name="Mendez-Lago M."/>
            <person name="Minx P."/>
            <person name="Mollenhauer M.U."/>
            <person name="Montooth K."/>
            <person name="Mount S.M."/>
            <person name="Mu X."/>
            <person name="Myers E."/>
            <person name="Negre B."/>
            <person name="Newfeld S."/>
            <person name="Nielsen R."/>
            <person name="Noor M.A."/>
            <person name="O'Grady P."/>
            <person name="Pachter L."/>
            <person name="Papaceit M."/>
            <person name="Parisi M.J."/>
            <person name="Parisi M."/>
            <person name="Parts L."/>
            <person name="Pedersen J.S."/>
            <person name="Pesole G."/>
            <person name="Phillippy A.M."/>
            <person name="Ponting C.P."/>
            <person name="Pop M."/>
            <person name="Porcelli D."/>
            <person name="Powell J.R."/>
            <person name="Prohaska S."/>
            <person name="Pruitt K."/>
            <person name="Puig M."/>
            <person name="Quesneville H."/>
            <person name="Ram K.R."/>
            <person name="Rand D."/>
            <person name="Rasmussen M.D."/>
            <person name="Reed L.K."/>
            <person name="Reenan R."/>
            <person name="Reily A."/>
            <person name="Remington K.A."/>
            <person name="Rieger T.T."/>
            <person name="Ritchie M.G."/>
            <person name="Robin C."/>
            <person name="Rogers Y.H."/>
            <person name="Rohde C."/>
            <person name="Rozas J."/>
            <person name="Rubenfield M.J."/>
            <person name="Ruiz A."/>
            <person name="Russo S."/>
            <person name="Salzberg S.L."/>
            <person name="Sanchez-Gracia A."/>
            <person name="Saranga D.J."/>
            <person name="Sato H."/>
            <person name="Schaeffer S.W."/>
            <person name="Schatz M.C."/>
            <person name="Schlenke T."/>
            <person name="Schwartz R."/>
            <person name="Segarra C."/>
            <person name="Singh R.S."/>
            <person name="Sirot L."/>
            <person name="Sirota M."/>
            <person name="Sisneros N.B."/>
            <person name="Smith C.D."/>
            <person name="Smith T.F."/>
            <person name="Spieth J."/>
            <person name="Stage D.E."/>
            <person name="Stark A."/>
            <person name="Stephan W."/>
            <person name="Strausberg R.L."/>
            <person name="Strempel S."/>
            <person name="Sturgill D."/>
            <person name="Sutton G."/>
            <person name="Sutton G.G."/>
            <person name="Tao W."/>
            <person name="Teichmann S."/>
            <person name="Tobari Y.N."/>
            <person name="Tomimura Y."/>
            <person name="Tsolas J.M."/>
            <person name="Valente V.L."/>
            <person name="Venter E."/>
            <person name="Venter J.C."/>
            <person name="Vicario S."/>
            <person name="Vieira F.G."/>
            <person name="Vilella A.J."/>
            <person name="Villasante A."/>
            <person name="Walenz B."/>
            <person name="Wang J."/>
            <person name="Wasserman M."/>
            <person name="Watts T."/>
            <person name="Wilson D."/>
            <person name="Wilson R.K."/>
            <person name="Wing R.A."/>
            <person name="Wolfner M.F."/>
            <person name="Wong A."/>
            <person name="Wong G.K."/>
            <person name="Wu C.I."/>
            <person name="Wu G."/>
            <person name="Yamamoto D."/>
            <person name="Yang H.P."/>
            <person name="Yang S.P."/>
            <person name="Yorke J.A."/>
            <person name="Yoshida K."/>
            <person name="Zdobnov E."/>
            <person name="Zhang P."/>
            <person name="Zhang Y."/>
            <person name="Zimin A.V."/>
            <person name="Baldwin J."/>
            <person name="Abdouelleil A."/>
            <person name="Abdulkadir J."/>
            <person name="Abebe A."/>
            <person name="Abera B."/>
            <person name="Abreu J."/>
            <person name="Acer S.C."/>
            <person name="Aftuck L."/>
            <person name="Alexander A."/>
            <person name="An P."/>
            <person name="Anderson E."/>
            <person name="Anderson S."/>
            <person name="Arachi H."/>
            <person name="Azer M."/>
            <person name="Bachantsang P."/>
            <person name="Barry A."/>
            <person name="Bayul T."/>
            <person name="Berlin A."/>
            <person name="Bessette D."/>
            <person name="Bloom T."/>
            <person name="Blye J."/>
            <person name="Boguslavskiy L."/>
            <person name="Bonnet C."/>
            <person name="Boukhgalter B."/>
            <person name="Bourzgui I."/>
            <person name="Brown A."/>
            <person name="Cahill P."/>
            <person name="Channer S."/>
            <person name="Cheshatsang Y."/>
            <person name="Chuda L."/>
            <person name="Citroen M."/>
            <person name="Collymore A."/>
            <person name="Cooke P."/>
            <person name="Costello M."/>
            <person name="D'Aco K."/>
            <person name="Daza R."/>
            <person name="De Haan G."/>
            <person name="DeGray S."/>
            <person name="DeMaso C."/>
            <person name="Dhargay N."/>
            <person name="Dooley K."/>
            <person name="Dooley E."/>
            <person name="Doricent M."/>
            <person name="Dorje P."/>
            <person name="Dorjee K."/>
            <person name="Dupes A."/>
            <person name="Elong R."/>
            <person name="Falk J."/>
            <person name="Farina A."/>
            <person name="Faro S."/>
            <person name="Ferguson D."/>
            <person name="Fisher S."/>
            <person name="Foley C.D."/>
            <person name="Franke A."/>
            <person name="Friedrich D."/>
            <person name="Gadbois L."/>
            <person name="Gearin G."/>
            <person name="Gearin C.R."/>
            <person name="Giannoukos G."/>
            <person name="Goode T."/>
            <person name="Graham J."/>
            <person name="Grandbois E."/>
            <person name="Grewal S."/>
            <person name="Gyaltsen K."/>
            <person name="Hafez N."/>
            <person name="Hagos B."/>
            <person name="Hall J."/>
            <person name="Henson C."/>
            <person name="Hollinger A."/>
            <person name="Honan T."/>
            <person name="Huard M.D."/>
            <person name="Hughes L."/>
            <person name="Hurhula B."/>
            <person name="Husby M.E."/>
            <person name="Kamat A."/>
            <person name="Kanga B."/>
            <person name="Kashin S."/>
            <person name="Khazanovich D."/>
            <person name="Kisner P."/>
            <person name="Lance K."/>
            <person name="Lara M."/>
            <person name="Lee W."/>
            <person name="Lennon N."/>
            <person name="Letendre F."/>
            <person name="LeVine R."/>
            <person name="Lipovsky A."/>
            <person name="Liu X."/>
            <person name="Liu J."/>
            <person name="Liu S."/>
            <person name="Lokyitsang T."/>
            <person name="Lokyitsang Y."/>
            <person name="Lubonja R."/>
            <person name="Lui A."/>
            <person name="MacDonald P."/>
            <person name="Magnisalis V."/>
            <person name="Maru K."/>
            <person name="Matthews C."/>
            <person name="McCusker W."/>
            <person name="McDonough S."/>
            <person name="Mehta T."/>
            <person name="Meldrim J."/>
            <person name="Meneus L."/>
            <person name="Mihai O."/>
            <person name="Mihalev A."/>
            <person name="Mihova T."/>
            <person name="Mittelman R."/>
            <person name="Mlenga V."/>
            <person name="Montmayeur A."/>
            <person name="Mulrain L."/>
            <person name="Navidi A."/>
            <person name="Naylor J."/>
            <person name="Negash T."/>
            <person name="Nguyen T."/>
            <person name="Nguyen N."/>
            <person name="Nicol R."/>
            <person name="Norbu C."/>
            <person name="Norbu N."/>
            <person name="Novod N."/>
            <person name="O'Neill B."/>
            <person name="Osman S."/>
            <person name="Markiewicz E."/>
            <person name="Oyono O.L."/>
            <person name="Patti C."/>
            <person name="Phunkhang P."/>
            <person name="Pierre F."/>
            <person name="Priest M."/>
            <person name="Raghuraman S."/>
            <person name="Rege F."/>
            <person name="Reyes R."/>
            <person name="Rise C."/>
            <person name="Rogov P."/>
            <person name="Ross K."/>
            <person name="Ryan E."/>
            <person name="Settipalli S."/>
            <person name="Shea T."/>
            <person name="Sherpa N."/>
            <person name="Shi L."/>
            <person name="Shih D."/>
            <person name="Sparrow T."/>
            <person name="Spaulding J."/>
            <person name="Stalker J."/>
            <person name="Stange-Thomann N."/>
            <person name="Stavropoulos S."/>
            <person name="Stone C."/>
            <person name="Strader C."/>
            <person name="Tesfaye S."/>
            <person name="Thomson T."/>
            <person name="Thoulutsang Y."/>
            <person name="Thoulutsang D."/>
            <person name="Topham K."/>
            <person name="Topping I."/>
            <person name="Tsamla T."/>
            <person name="Vassiliev H."/>
            <person name="Vo A."/>
            <person name="Wangchuk T."/>
            <person name="Wangdi T."/>
            <person name="Weiand M."/>
            <person name="Wilkinson J."/>
            <person name="Wilson A."/>
            <person name="Yadav S."/>
            <person name="Young G."/>
            <person name="Yu Q."/>
            <person name="Zembek L."/>
            <person name="Zhong D."/>
            <person name="Zimmer A."/>
            <person name="Zwirko Z."/>
            <person name="Jaffe D.B."/>
            <person name="Alvarez P."/>
            <person name="Brockman W."/>
            <person name="Butler J."/>
            <person name="Chin C."/>
            <person name="Gnerre S."/>
            <person name="Grabherr M."/>
            <person name="Kleber M."/>
            <person name="Mauceli E."/>
            <person name="MacCallum I."/>
        </authorList>
    </citation>
    <scope>NUCLEOTIDE SEQUENCE [LARGE SCALE GENOMIC DNA]</scope>
    <source>
        <strain evidence="13">Rob3c / Tucson 14021-0248.25</strain>
    </source>
</reference>
<evidence type="ECO:0000256" key="5">
    <source>
        <dbReference type="ARBA" id="ARBA00022989"/>
    </source>
</evidence>
<evidence type="ECO:0000256" key="4">
    <source>
        <dbReference type="ARBA" id="ARBA00022692"/>
    </source>
</evidence>
<proteinExistence type="inferred from homology"/>